<dbReference type="EMBL" id="JAGQHS010000050">
    <property type="protein sequence ID" value="MCA9756370.1"/>
    <property type="molecule type" value="Genomic_DNA"/>
</dbReference>
<keyword evidence="3" id="KW-0378">Hydrolase</keyword>
<dbReference type="InterPro" id="IPR016193">
    <property type="entry name" value="Cytidine_deaminase-like"/>
</dbReference>
<dbReference type="NCBIfam" id="NF004064">
    <property type="entry name" value="PRK05578.1"/>
    <property type="match status" value="1"/>
</dbReference>
<dbReference type="AlphaFoldDB" id="A0A956NBW3"/>
<dbReference type="GO" id="GO:0055086">
    <property type="term" value="P:nucleobase-containing small molecule metabolic process"/>
    <property type="evidence" value="ECO:0007669"/>
    <property type="project" value="UniProtKB-ARBA"/>
</dbReference>
<sequence>MSIPSEVKNLAERARRNARRAHAPYSHYQVGAVLRTESGGIFDGANIENAAFPLGFCAERVAFSLWRLQSDDPIAEVVVWTKSEPPAPPCGLCRDAIARLAPAARVWLAGPSEVRGPFLVSDLIPTVGPDAQGDTK</sequence>
<dbReference type="PROSITE" id="PS51747">
    <property type="entry name" value="CYT_DCMP_DEAMINASES_2"/>
    <property type="match status" value="1"/>
</dbReference>
<dbReference type="GO" id="GO:0072527">
    <property type="term" value="P:pyrimidine-containing compound metabolic process"/>
    <property type="evidence" value="ECO:0007669"/>
    <property type="project" value="UniProtKB-ARBA"/>
</dbReference>
<gene>
    <name evidence="3" type="ORF">KDA27_11260</name>
</gene>
<dbReference type="PANTHER" id="PTHR11644">
    <property type="entry name" value="CYTIDINE DEAMINASE"/>
    <property type="match status" value="1"/>
</dbReference>
<dbReference type="InterPro" id="IPR002125">
    <property type="entry name" value="CMP_dCMP_dom"/>
</dbReference>
<name>A0A956NBW3_UNCEI</name>
<dbReference type="Pfam" id="PF00383">
    <property type="entry name" value="dCMP_cyt_deam_1"/>
    <property type="match status" value="1"/>
</dbReference>
<comment type="caution">
    <text evidence="3">The sequence shown here is derived from an EMBL/GenBank/DDBJ whole genome shotgun (WGS) entry which is preliminary data.</text>
</comment>
<reference evidence="3" key="1">
    <citation type="submission" date="2020-04" db="EMBL/GenBank/DDBJ databases">
        <authorList>
            <person name="Zhang T."/>
        </authorList>
    </citation>
    <scope>NUCLEOTIDE SEQUENCE</scope>
    <source>
        <strain evidence="3">HKST-UBA02</strain>
    </source>
</reference>
<reference evidence="3" key="2">
    <citation type="journal article" date="2021" name="Microbiome">
        <title>Successional dynamics and alternative stable states in a saline activated sludge microbial community over 9 years.</title>
        <authorList>
            <person name="Wang Y."/>
            <person name="Ye J."/>
            <person name="Ju F."/>
            <person name="Liu L."/>
            <person name="Boyd J.A."/>
            <person name="Deng Y."/>
            <person name="Parks D.H."/>
            <person name="Jiang X."/>
            <person name="Yin X."/>
            <person name="Woodcroft B.J."/>
            <person name="Tyson G.W."/>
            <person name="Hugenholtz P."/>
            <person name="Polz M.F."/>
            <person name="Zhang T."/>
        </authorList>
    </citation>
    <scope>NUCLEOTIDE SEQUENCE</scope>
    <source>
        <strain evidence="3">HKST-UBA02</strain>
    </source>
</reference>
<organism evidence="3 4">
    <name type="scientific">Eiseniibacteriota bacterium</name>
    <dbReference type="NCBI Taxonomy" id="2212470"/>
    <lineage>
        <taxon>Bacteria</taxon>
        <taxon>Candidatus Eiseniibacteriota</taxon>
    </lineage>
</organism>
<evidence type="ECO:0000259" key="2">
    <source>
        <dbReference type="PROSITE" id="PS51747"/>
    </source>
</evidence>
<proteinExistence type="inferred from homology"/>
<dbReference type="SUPFAM" id="SSF53927">
    <property type="entry name" value="Cytidine deaminase-like"/>
    <property type="match status" value="1"/>
</dbReference>
<protein>
    <submittedName>
        <fullName evidence="3">Cytidine deaminase</fullName>
        <ecNumber evidence="3">3.5.4.5</ecNumber>
    </submittedName>
</protein>
<dbReference type="Gene3D" id="3.40.140.10">
    <property type="entry name" value="Cytidine Deaminase, domain 2"/>
    <property type="match status" value="1"/>
</dbReference>
<dbReference type="GO" id="GO:0005829">
    <property type="term" value="C:cytosol"/>
    <property type="evidence" value="ECO:0007669"/>
    <property type="project" value="TreeGrafter"/>
</dbReference>
<comment type="similarity">
    <text evidence="1">Belongs to the cytidine and deoxycytidylate deaminase family.</text>
</comment>
<evidence type="ECO:0000256" key="1">
    <source>
        <dbReference type="ARBA" id="ARBA00006576"/>
    </source>
</evidence>
<dbReference type="Proteomes" id="UP000739538">
    <property type="component" value="Unassembled WGS sequence"/>
</dbReference>
<dbReference type="EC" id="3.5.4.5" evidence="3"/>
<dbReference type="GO" id="GO:0004126">
    <property type="term" value="F:cytidine deaminase activity"/>
    <property type="evidence" value="ECO:0007669"/>
    <property type="project" value="UniProtKB-EC"/>
</dbReference>
<dbReference type="GO" id="GO:0008270">
    <property type="term" value="F:zinc ion binding"/>
    <property type="evidence" value="ECO:0007669"/>
    <property type="project" value="TreeGrafter"/>
</dbReference>
<accession>A0A956NBW3</accession>
<evidence type="ECO:0000313" key="4">
    <source>
        <dbReference type="Proteomes" id="UP000739538"/>
    </source>
</evidence>
<dbReference type="PANTHER" id="PTHR11644:SF2">
    <property type="entry name" value="CYTIDINE DEAMINASE"/>
    <property type="match status" value="1"/>
</dbReference>
<dbReference type="InterPro" id="IPR050202">
    <property type="entry name" value="Cyt/Deoxycyt_deaminase"/>
</dbReference>
<evidence type="ECO:0000313" key="3">
    <source>
        <dbReference type="EMBL" id="MCA9756370.1"/>
    </source>
</evidence>
<feature type="domain" description="CMP/dCMP-type deaminase" evidence="2">
    <location>
        <begin position="5"/>
        <end position="121"/>
    </location>
</feature>
<dbReference type="CDD" id="cd01283">
    <property type="entry name" value="cytidine_deaminase"/>
    <property type="match status" value="1"/>
</dbReference>